<accession>A0A316FL57</accession>
<dbReference type="InterPro" id="IPR021312">
    <property type="entry name" value="DUF2889"/>
</dbReference>
<dbReference type="EMBL" id="QGGU01000008">
    <property type="protein sequence ID" value="PWK49249.1"/>
    <property type="molecule type" value="Genomic_DNA"/>
</dbReference>
<dbReference type="Proteomes" id="UP000245790">
    <property type="component" value="Unassembled WGS sequence"/>
</dbReference>
<evidence type="ECO:0000313" key="1">
    <source>
        <dbReference type="EMBL" id="PWK49249.1"/>
    </source>
</evidence>
<protein>
    <recommendedName>
        <fullName evidence="3">DUF2889 family protein</fullName>
    </recommendedName>
</protein>
<evidence type="ECO:0000313" key="2">
    <source>
        <dbReference type="Proteomes" id="UP000245790"/>
    </source>
</evidence>
<comment type="caution">
    <text evidence="1">The sequence shown here is derived from an EMBL/GenBank/DDBJ whole genome shotgun (WGS) entry which is preliminary data.</text>
</comment>
<organism evidence="1 2">
    <name type="scientific">Pleionea mediterranea</name>
    <dbReference type="NCBI Taxonomy" id="523701"/>
    <lineage>
        <taxon>Bacteria</taxon>
        <taxon>Pseudomonadati</taxon>
        <taxon>Pseudomonadota</taxon>
        <taxon>Gammaproteobacteria</taxon>
        <taxon>Oceanospirillales</taxon>
        <taxon>Pleioneaceae</taxon>
        <taxon>Pleionea</taxon>
    </lineage>
</organism>
<evidence type="ECO:0008006" key="3">
    <source>
        <dbReference type="Google" id="ProtNLM"/>
    </source>
</evidence>
<gene>
    <name evidence="1" type="ORF">C8D97_108159</name>
</gene>
<dbReference type="AlphaFoldDB" id="A0A316FL57"/>
<name>A0A316FL57_9GAMM</name>
<reference evidence="1 2" key="1">
    <citation type="submission" date="2018-05" db="EMBL/GenBank/DDBJ databases">
        <title>Genomic Encyclopedia of Type Strains, Phase IV (KMG-IV): sequencing the most valuable type-strain genomes for metagenomic binning, comparative biology and taxonomic classification.</title>
        <authorList>
            <person name="Goeker M."/>
        </authorList>
    </citation>
    <scope>NUCLEOTIDE SEQUENCE [LARGE SCALE GENOMIC DNA]</scope>
    <source>
        <strain evidence="1 2">DSM 25350</strain>
    </source>
</reference>
<keyword evidence="2" id="KW-1185">Reference proteome</keyword>
<dbReference type="RefSeq" id="WP_170115237.1">
    <property type="nucleotide sequence ID" value="NZ_QGGU01000008.1"/>
</dbReference>
<proteinExistence type="predicted"/>
<dbReference type="Pfam" id="PF11136">
    <property type="entry name" value="DUF2889"/>
    <property type="match status" value="1"/>
</dbReference>
<sequence>MTNTTNQRQPIHNRNINSTGYLRDDGLWDIEAVLIDTKDYYFETIERGTLSPGEHVHNLTVCVTLDDSFTIRDVNAVMEATPFQLCKQVPPRMNKIVGITIGKGWIKQVLELLGGTQGCTHFIEMLKIIATTAYQTIHPYRIKDTQGPKIIHPSIVDQCQGFASDGSVVQKHFPEYSLLNVKETS</sequence>